<dbReference type="Pfam" id="PF06101">
    <property type="entry name" value="Vps62"/>
    <property type="match status" value="1"/>
</dbReference>
<accession>A0ABR3X3I5</accession>
<evidence type="ECO:0000313" key="3">
    <source>
        <dbReference type="Proteomes" id="UP001583193"/>
    </source>
</evidence>
<evidence type="ECO:0000313" key="2">
    <source>
        <dbReference type="EMBL" id="KAL1870395.1"/>
    </source>
</evidence>
<dbReference type="PANTHER" id="PTHR48174:SF5">
    <property type="entry name" value="VACUOLAR PROTEIN SORTING-ASSOCIATED PROTEIN 62"/>
    <property type="match status" value="1"/>
</dbReference>
<keyword evidence="3" id="KW-1185">Reference proteome</keyword>
<protein>
    <submittedName>
        <fullName evidence="2">Vacuolar protein sorting-associated protein 62</fullName>
    </submittedName>
</protein>
<feature type="signal peptide" evidence="1">
    <location>
        <begin position="1"/>
        <end position="25"/>
    </location>
</feature>
<gene>
    <name evidence="2" type="primary">VPS62_1</name>
    <name evidence="2" type="ORF">Plec18167_007530</name>
</gene>
<reference evidence="2 3" key="1">
    <citation type="journal article" date="2024" name="IMA Fungus">
        <title>IMA Genome - F19 : A genome assembly and annotation guide to empower mycologists, including annotated draft genome sequences of Ceratocystis pirilliformis, Diaporthe australafricana, Fusarium ophioides, Paecilomyces lecythidis, and Sporothrix stenoceras.</title>
        <authorList>
            <person name="Aylward J."/>
            <person name="Wilson A.M."/>
            <person name="Visagie C.M."/>
            <person name="Spraker J."/>
            <person name="Barnes I."/>
            <person name="Buitendag C."/>
            <person name="Ceriani C."/>
            <person name="Del Mar Angel L."/>
            <person name="du Plessis D."/>
            <person name="Fuchs T."/>
            <person name="Gasser K."/>
            <person name="Kramer D."/>
            <person name="Li W."/>
            <person name="Munsamy K."/>
            <person name="Piso A."/>
            <person name="Price J.L."/>
            <person name="Sonnekus B."/>
            <person name="Thomas C."/>
            <person name="van der Nest A."/>
            <person name="van Dijk A."/>
            <person name="van Heerden A."/>
            <person name="van Vuuren N."/>
            <person name="Yilmaz N."/>
            <person name="Duong T.A."/>
            <person name="van der Merwe N.A."/>
            <person name="Wingfield M.J."/>
            <person name="Wingfield B.D."/>
        </authorList>
    </citation>
    <scope>NUCLEOTIDE SEQUENCE [LARGE SCALE GENOMIC DNA]</scope>
    <source>
        <strain evidence="2 3">CMW 18167</strain>
    </source>
</reference>
<dbReference type="InterPro" id="IPR009291">
    <property type="entry name" value="Vps62"/>
</dbReference>
<evidence type="ECO:0000256" key="1">
    <source>
        <dbReference type="SAM" id="SignalP"/>
    </source>
</evidence>
<dbReference type="EMBL" id="JAVDPF010000031">
    <property type="protein sequence ID" value="KAL1870395.1"/>
    <property type="molecule type" value="Genomic_DNA"/>
</dbReference>
<keyword evidence="1" id="KW-0732">Signal</keyword>
<proteinExistence type="predicted"/>
<name>A0ABR3X3I5_9EURO</name>
<comment type="caution">
    <text evidence="2">The sequence shown here is derived from an EMBL/GenBank/DDBJ whole genome shotgun (WGS) entry which is preliminary data.</text>
</comment>
<organism evidence="2 3">
    <name type="scientific">Paecilomyces lecythidis</name>
    <dbReference type="NCBI Taxonomy" id="3004212"/>
    <lineage>
        <taxon>Eukaryota</taxon>
        <taxon>Fungi</taxon>
        <taxon>Dikarya</taxon>
        <taxon>Ascomycota</taxon>
        <taxon>Pezizomycotina</taxon>
        <taxon>Eurotiomycetes</taxon>
        <taxon>Eurotiomycetidae</taxon>
        <taxon>Eurotiales</taxon>
        <taxon>Thermoascaceae</taxon>
        <taxon>Paecilomyces</taxon>
    </lineage>
</organism>
<feature type="chain" id="PRO_5045283510" evidence="1">
    <location>
        <begin position="26"/>
        <end position="337"/>
    </location>
</feature>
<sequence>MNSLASLMVALVGLQVMLSSGTAIAQIVLATTSIPTYVLDYAPLIWLYSQDAYRPSDIGQQVVHTLPEVNRTVIETPPLNLNNLDILNNLGNTSVYLTSKEGINADPQPAWLDGVTPNAQGKTEGAVSCAIVVYEHGNGTVDAFYFYFYAYNLGDTVLGMEFGDHVGDWEHNMIRFENGTPQALWYSQHSYGQAFTYDATEKQGKRPIGYSGNGTHAVYSIAGDHDHTIPGFNLPEGLIVDHTDQGVLWDPIQSAYAYSYDATTQTFTPYDTSYPVNWLYFNGQWGDDQLPNQTEIFGQTKYSAGPNGPKFKKLVREEVCPSSPCIVLPFRTWKEES</sequence>
<dbReference type="Proteomes" id="UP001583193">
    <property type="component" value="Unassembled WGS sequence"/>
</dbReference>
<dbReference type="PANTHER" id="PTHR48174">
    <property type="entry name" value="DUF946 FAMILY PROTEIN"/>
    <property type="match status" value="1"/>
</dbReference>